<accession>A0A2P6TV47</accession>
<feature type="region of interest" description="Disordered" evidence="1">
    <location>
        <begin position="322"/>
        <end position="357"/>
    </location>
</feature>
<dbReference type="OrthoDB" id="10643657at2759"/>
<evidence type="ECO:0000313" key="2">
    <source>
        <dbReference type="EMBL" id="PRW57928.1"/>
    </source>
</evidence>
<gene>
    <name evidence="2" type="ORF">C2E21_3453</name>
</gene>
<keyword evidence="3" id="KW-1185">Reference proteome</keyword>
<organism evidence="2 3">
    <name type="scientific">Chlorella sorokiniana</name>
    <name type="common">Freshwater green alga</name>
    <dbReference type="NCBI Taxonomy" id="3076"/>
    <lineage>
        <taxon>Eukaryota</taxon>
        <taxon>Viridiplantae</taxon>
        <taxon>Chlorophyta</taxon>
        <taxon>core chlorophytes</taxon>
        <taxon>Trebouxiophyceae</taxon>
        <taxon>Chlorellales</taxon>
        <taxon>Chlorellaceae</taxon>
        <taxon>Chlorella clade</taxon>
        <taxon>Chlorella</taxon>
    </lineage>
</organism>
<dbReference type="EMBL" id="LHPG02000006">
    <property type="protein sequence ID" value="PRW57928.1"/>
    <property type="molecule type" value="Genomic_DNA"/>
</dbReference>
<evidence type="ECO:0000313" key="3">
    <source>
        <dbReference type="Proteomes" id="UP000239899"/>
    </source>
</evidence>
<protein>
    <submittedName>
        <fullName evidence="2">Phosphoenolpyruvate carboxykinase</fullName>
    </submittedName>
</protein>
<sequence length="357" mass="36785">MAALTGQPAGSGTEKEVKWAKGLTQNARGDLWCMAFQIRGKRHALSLRCSQAEAAVAFDLGCYWAHAAKGNNPEGSTRYNFGVAWFPSTLLAELLALPDWEAVKASVTRMLALGMLRQLVPFEGTGRRYSVAPADGGRSQSGLELCVNARGVHFFRSSGWTCVPAEDVHSFGCRGPLVQLSYTPPPTGGPGRPKPATMVVLSCDTSGAAAELYLQLQQAAAQRIAAGLVAPRDLGAAIALAPGSGSAFGGSVQARPGRAGVAAAARADLLLSRDEYAEAAEEDSPAYSVQGSAALGAAATELEEDPSLEELALFTEFAELARSASGGGRECREASASGGGNRSESKAAHGSGGSGEA</sequence>
<reference evidence="2 3" key="1">
    <citation type="journal article" date="2018" name="Plant J.">
        <title>Genome sequences of Chlorella sorokiniana UTEX 1602 and Micractinium conductrix SAG 241.80: implications to maltose excretion by a green alga.</title>
        <authorList>
            <person name="Arriola M.B."/>
            <person name="Velmurugan N."/>
            <person name="Zhang Y."/>
            <person name="Plunkett M.H."/>
            <person name="Hondzo H."/>
            <person name="Barney B.M."/>
        </authorList>
    </citation>
    <scope>NUCLEOTIDE SEQUENCE [LARGE SCALE GENOMIC DNA]</scope>
    <source>
        <strain evidence="3">UTEX 1602</strain>
    </source>
</reference>
<proteinExistence type="predicted"/>
<comment type="caution">
    <text evidence="2">The sequence shown here is derived from an EMBL/GenBank/DDBJ whole genome shotgun (WGS) entry which is preliminary data.</text>
</comment>
<dbReference type="AlphaFoldDB" id="A0A2P6TV47"/>
<evidence type="ECO:0000256" key="1">
    <source>
        <dbReference type="SAM" id="MobiDB-lite"/>
    </source>
</evidence>
<dbReference type="GO" id="GO:0016301">
    <property type="term" value="F:kinase activity"/>
    <property type="evidence" value="ECO:0007669"/>
    <property type="project" value="UniProtKB-KW"/>
</dbReference>
<name>A0A2P6TV47_CHLSO</name>
<dbReference type="Proteomes" id="UP000239899">
    <property type="component" value="Unassembled WGS sequence"/>
</dbReference>